<dbReference type="GO" id="GO:0004792">
    <property type="term" value="F:thiosulfate-cyanide sulfurtransferase activity"/>
    <property type="evidence" value="ECO:0007669"/>
    <property type="project" value="InterPro"/>
</dbReference>
<sequence>MNFDLTDLTQLSDLPFDEVIDVRAPAEYAEDHLPGAISLPVLSDAERATVGTIYVQESRLEARKIGAALVARNVANHIDAHFAAKPSGYRPLVYCWRGGQRSNSMATILRQIGWRVEVLDGGYRTYRRLVNAQLYDAEFPWSLRVLEGNTGCAKTELLAGMTQAGVQVVDLEGLARHRGSVFGGFAGDPQPHQKAFESALSSAFGKLDPARPVVVEGESSKIGQLLVPPKLWHAMCAAPRIEVTASLEERARYLTRAYADIVGDSARLHALIDRLKGLHGAERIAEWHLLADEGAHVALATGLMAHHYDPAYRKHRARQPEADHIVPLHDLSAEGVAAHARQLAEML</sequence>
<dbReference type="RefSeq" id="WP_108783219.1">
    <property type="nucleotide sequence ID" value="NZ_OMKW01000003.1"/>
</dbReference>
<gene>
    <name evidence="3" type="primary">selU</name>
    <name evidence="3" type="ORF">POI8812_02489</name>
</gene>
<proteinExistence type="predicted"/>
<dbReference type="GO" id="GO:0043828">
    <property type="term" value="F:tRNA 2-selenouridine synthase activity"/>
    <property type="evidence" value="ECO:0007669"/>
    <property type="project" value="InterPro"/>
</dbReference>
<dbReference type="Proteomes" id="UP000244932">
    <property type="component" value="Unassembled WGS sequence"/>
</dbReference>
<dbReference type="InterPro" id="IPR058840">
    <property type="entry name" value="AAA_SelU"/>
</dbReference>
<organism evidence="3 4">
    <name type="scientific">Pontivivens insulae</name>
    <dbReference type="NCBI Taxonomy" id="1639689"/>
    <lineage>
        <taxon>Bacteria</taxon>
        <taxon>Pseudomonadati</taxon>
        <taxon>Pseudomonadota</taxon>
        <taxon>Alphaproteobacteria</taxon>
        <taxon>Rhodobacterales</taxon>
        <taxon>Paracoccaceae</taxon>
        <taxon>Pontivivens</taxon>
    </lineage>
</organism>
<dbReference type="InterPro" id="IPR017582">
    <property type="entry name" value="SelU"/>
</dbReference>
<dbReference type="NCBIfam" id="TIGR03167">
    <property type="entry name" value="tRNA_sel_U_synt"/>
    <property type="match status" value="1"/>
</dbReference>
<dbReference type="PANTHER" id="PTHR30401:SF0">
    <property type="entry name" value="TRNA 2-SELENOURIDINE SYNTHASE"/>
    <property type="match status" value="1"/>
</dbReference>
<feature type="domain" description="Rhodanese" evidence="2">
    <location>
        <begin position="19"/>
        <end position="135"/>
    </location>
</feature>
<dbReference type="EC" id="2.9.1.-" evidence="3"/>
<dbReference type="SMART" id="SM00450">
    <property type="entry name" value="RHOD"/>
    <property type="match status" value="1"/>
</dbReference>
<dbReference type="SUPFAM" id="SSF52821">
    <property type="entry name" value="Rhodanese/Cell cycle control phosphatase"/>
    <property type="match status" value="1"/>
</dbReference>
<dbReference type="GO" id="GO:0002098">
    <property type="term" value="P:tRNA wobble uridine modification"/>
    <property type="evidence" value="ECO:0007669"/>
    <property type="project" value="InterPro"/>
</dbReference>
<keyword evidence="3" id="KW-0808">Transferase</keyword>
<dbReference type="PANTHER" id="PTHR30401">
    <property type="entry name" value="TRNA 2-SELENOURIDINE SYNTHASE"/>
    <property type="match status" value="1"/>
</dbReference>
<name>A0A2R8AD38_9RHOB</name>
<dbReference type="PROSITE" id="PS50206">
    <property type="entry name" value="RHODANESE_3"/>
    <property type="match status" value="1"/>
</dbReference>
<reference evidence="3 4" key="1">
    <citation type="submission" date="2018-03" db="EMBL/GenBank/DDBJ databases">
        <authorList>
            <person name="Keele B.F."/>
        </authorList>
    </citation>
    <scope>NUCLEOTIDE SEQUENCE [LARGE SCALE GENOMIC DNA]</scope>
    <source>
        <strain evidence="3 4">CeCT 8812</strain>
    </source>
</reference>
<dbReference type="Pfam" id="PF26341">
    <property type="entry name" value="AAA_SelU"/>
    <property type="match status" value="1"/>
</dbReference>
<dbReference type="Pfam" id="PF00581">
    <property type="entry name" value="Rhodanese"/>
    <property type="match status" value="1"/>
</dbReference>
<dbReference type="Gene3D" id="3.40.250.10">
    <property type="entry name" value="Rhodanese-like domain"/>
    <property type="match status" value="1"/>
</dbReference>
<dbReference type="EMBL" id="OMKW01000003">
    <property type="protein sequence ID" value="SPF30157.1"/>
    <property type="molecule type" value="Genomic_DNA"/>
</dbReference>
<protein>
    <submittedName>
        <fullName evidence="3">tRNA 2-selenouridine synthase</fullName>
        <ecNumber evidence="3">2.9.1.-</ecNumber>
    </submittedName>
</protein>
<dbReference type="InterPro" id="IPR001307">
    <property type="entry name" value="Thiosulphate_STrfase_CS"/>
</dbReference>
<dbReference type="PROSITE" id="PS00380">
    <property type="entry name" value="RHODANESE_1"/>
    <property type="match status" value="1"/>
</dbReference>
<dbReference type="InterPro" id="IPR036873">
    <property type="entry name" value="Rhodanese-like_dom_sf"/>
</dbReference>
<dbReference type="InterPro" id="IPR001763">
    <property type="entry name" value="Rhodanese-like_dom"/>
</dbReference>
<evidence type="ECO:0000313" key="4">
    <source>
        <dbReference type="Proteomes" id="UP000244932"/>
    </source>
</evidence>
<evidence type="ECO:0000256" key="1">
    <source>
        <dbReference type="ARBA" id="ARBA00023266"/>
    </source>
</evidence>
<accession>A0A2R8AD38</accession>
<keyword evidence="1" id="KW-0711">Selenium</keyword>
<evidence type="ECO:0000313" key="3">
    <source>
        <dbReference type="EMBL" id="SPF30157.1"/>
    </source>
</evidence>
<dbReference type="OrthoDB" id="9808735at2"/>
<dbReference type="AlphaFoldDB" id="A0A2R8AD38"/>
<keyword evidence="4" id="KW-1185">Reference proteome</keyword>
<dbReference type="NCBIfam" id="NF008752">
    <property type="entry name" value="PRK11784.1-4"/>
    <property type="match status" value="1"/>
</dbReference>
<dbReference type="NCBIfam" id="NF008750">
    <property type="entry name" value="PRK11784.1-2"/>
    <property type="match status" value="1"/>
</dbReference>
<evidence type="ECO:0000259" key="2">
    <source>
        <dbReference type="PROSITE" id="PS50206"/>
    </source>
</evidence>